<dbReference type="InterPro" id="IPR050570">
    <property type="entry name" value="Cell_wall_metabolism_enzyme"/>
</dbReference>
<dbReference type="PANTHER" id="PTHR21666:SF289">
    <property type="entry name" value="L-ALA--D-GLU ENDOPEPTIDASE"/>
    <property type="match status" value="1"/>
</dbReference>
<dbReference type="Gene3D" id="2.70.70.10">
    <property type="entry name" value="Glucose Permease (Domain IIA)"/>
    <property type="match status" value="1"/>
</dbReference>
<evidence type="ECO:0000313" key="5">
    <source>
        <dbReference type="Proteomes" id="UP001067235"/>
    </source>
</evidence>
<name>A0ABT4MTK2_GORRU</name>
<feature type="signal peptide" evidence="2">
    <location>
        <begin position="1"/>
        <end position="25"/>
    </location>
</feature>
<dbReference type="EMBL" id="JAPWIE010000003">
    <property type="protein sequence ID" value="MCZ4550343.1"/>
    <property type="molecule type" value="Genomic_DNA"/>
</dbReference>
<reference evidence="4" key="1">
    <citation type="submission" date="2022-12" db="EMBL/GenBank/DDBJ databases">
        <authorList>
            <person name="Krivoruchko A.V."/>
            <person name="Elkin A."/>
        </authorList>
    </citation>
    <scope>NUCLEOTIDE SEQUENCE</scope>
    <source>
        <strain evidence="4">IEGM 1388</strain>
    </source>
</reference>
<comment type="caution">
    <text evidence="4">The sequence shown here is derived from an EMBL/GenBank/DDBJ whole genome shotgun (WGS) entry which is preliminary data.</text>
</comment>
<evidence type="ECO:0000256" key="2">
    <source>
        <dbReference type="SAM" id="SignalP"/>
    </source>
</evidence>
<keyword evidence="5" id="KW-1185">Reference proteome</keyword>
<proteinExistence type="predicted"/>
<dbReference type="Pfam" id="PF01551">
    <property type="entry name" value="Peptidase_M23"/>
    <property type="match status" value="1"/>
</dbReference>
<dbReference type="PANTHER" id="PTHR21666">
    <property type="entry name" value="PEPTIDASE-RELATED"/>
    <property type="match status" value="1"/>
</dbReference>
<dbReference type="CDD" id="cd12797">
    <property type="entry name" value="M23_peptidase"/>
    <property type="match status" value="1"/>
</dbReference>
<dbReference type="SUPFAM" id="SSF51261">
    <property type="entry name" value="Duplicated hybrid motif"/>
    <property type="match status" value="1"/>
</dbReference>
<accession>A0ABT4MTK2</accession>
<protein>
    <submittedName>
        <fullName evidence="4">M23 family metallopeptidase</fullName>
    </submittedName>
</protein>
<organism evidence="4 5">
    <name type="scientific">Gordonia rubripertincta</name>
    <name type="common">Rhodococcus corallinus</name>
    <dbReference type="NCBI Taxonomy" id="36822"/>
    <lineage>
        <taxon>Bacteria</taxon>
        <taxon>Bacillati</taxon>
        <taxon>Actinomycetota</taxon>
        <taxon>Actinomycetes</taxon>
        <taxon>Mycobacteriales</taxon>
        <taxon>Gordoniaceae</taxon>
        <taxon>Gordonia</taxon>
    </lineage>
</organism>
<dbReference type="Proteomes" id="UP001067235">
    <property type="component" value="Unassembled WGS sequence"/>
</dbReference>
<evidence type="ECO:0000259" key="3">
    <source>
        <dbReference type="Pfam" id="PF01551"/>
    </source>
</evidence>
<sequence length="183" mass="18958">MRFWWALLRATVLLTVLATAPPFLAELSASPAQAAPQGSTDFDWPLVPIPTVVKGFAPPSERWLPGHRGVDLAAPAGAVVRAAGQGVINFAGTVGGKPVVSIRHSDGLLTTYEPVAASVRSGQPVSRGSPIGTLVTGHAGCSSPCLHWGARRGSGASAVYFDPLALLGRIQVRLKPVAPEDGR</sequence>
<dbReference type="InterPro" id="IPR011055">
    <property type="entry name" value="Dup_hybrid_motif"/>
</dbReference>
<gene>
    <name evidence="4" type="ORF">O4213_10155</name>
</gene>
<dbReference type="InterPro" id="IPR016047">
    <property type="entry name" value="M23ase_b-sheet_dom"/>
</dbReference>
<feature type="chain" id="PRO_5046980148" evidence="2">
    <location>
        <begin position="26"/>
        <end position="183"/>
    </location>
</feature>
<evidence type="ECO:0000256" key="1">
    <source>
        <dbReference type="ARBA" id="ARBA00022729"/>
    </source>
</evidence>
<feature type="domain" description="M23ase beta-sheet core" evidence="3">
    <location>
        <begin position="66"/>
        <end position="154"/>
    </location>
</feature>
<keyword evidence="1 2" id="KW-0732">Signal</keyword>
<evidence type="ECO:0000313" key="4">
    <source>
        <dbReference type="EMBL" id="MCZ4550343.1"/>
    </source>
</evidence>